<keyword evidence="12" id="KW-0496">Mitochondrion</keyword>
<keyword evidence="6 10" id="KW-1133">Transmembrane helix</keyword>
<evidence type="ECO:0000256" key="5">
    <source>
        <dbReference type="ARBA" id="ARBA00022967"/>
    </source>
</evidence>
<dbReference type="AlphaFoldDB" id="A0A224AAI6"/>
<evidence type="ECO:0000256" key="1">
    <source>
        <dbReference type="ARBA" id="ARBA00004141"/>
    </source>
</evidence>
<protein>
    <recommendedName>
        <fullName evidence="3">NADH-ubiquinone oxidoreductase chain 4L</fullName>
    </recommendedName>
    <alternativeName>
        <fullName evidence="9">NADH dehydrogenase subunit 4L</fullName>
    </alternativeName>
</protein>
<dbReference type="EMBL" id="LC171876">
    <property type="protein sequence ID" value="BBA10004.1"/>
    <property type="molecule type" value="Genomic_DNA"/>
</dbReference>
<gene>
    <name evidence="12" type="primary">ND4L</name>
</gene>
<evidence type="ECO:0000256" key="7">
    <source>
        <dbReference type="ARBA" id="ARBA00023027"/>
    </source>
</evidence>
<geneLocation type="mitochondrion" evidence="12"/>
<evidence type="ECO:0000256" key="10">
    <source>
        <dbReference type="SAM" id="Phobius"/>
    </source>
</evidence>
<evidence type="ECO:0000256" key="8">
    <source>
        <dbReference type="ARBA" id="ARBA00023136"/>
    </source>
</evidence>
<feature type="signal peptide" evidence="11">
    <location>
        <begin position="1"/>
        <end position="15"/>
    </location>
</feature>
<evidence type="ECO:0000256" key="6">
    <source>
        <dbReference type="ARBA" id="ARBA00022989"/>
    </source>
</evidence>
<keyword evidence="8 10" id="KW-0472">Membrane</keyword>
<reference evidence="12" key="1">
    <citation type="journal article" date="2017" name="Zool. J. Linn. Soc.">
        <title>Molecular phylogeny, frequent parallel evolution and new system of Japanese clausiliid land snails (Gastropoda: Stylommatophora).</title>
        <authorList>
            <person name="Motochin R."/>
            <person name="Wang M."/>
            <person name="Ueshima R."/>
        </authorList>
    </citation>
    <scope>NUCLEOTIDE SEQUENCE</scope>
    <source>
        <strain evidence="12">112</strain>
        <tissue evidence="12">Muscle</tissue>
    </source>
</reference>
<feature type="chain" id="PRO_5012601163" description="NADH-ubiquinone oxidoreductase chain 4L" evidence="11">
    <location>
        <begin position="16"/>
        <end position="95"/>
    </location>
</feature>
<name>A0A224AAI6_9EUPU</name>
<evidence type="ECO:0000313" key="12">
    <source>
        <dbReference type="EMBL" id="BBA10004.1"/>
    </source>
</evidence>
<sequence length="95" mass="10691">MFFSWTLSMLLFVLALRLSMIKKHYINVLIVLEAQMVLALIFTLDLVILLNNTLTGFLTILTFVVCEAALGLSLLFSYIKSNGSDMINQETINAM</sequence>
<feature type="transmembrane region" description="Helical" evidence="10">
    <location>
        <begin position="29"/>
        <end position="50"/>
    </location>
</feature>
<organism evidence="12">
    <name type="scientific">Reinia sieboldtii</name>
    <dbReference type="NCBI Taxonomy" id="1885811"/>
    <lineage>
        <taxon>Eukaryota</taxon>
        <taxon>Metazoa</taxon>
        <taxon>Spiralia</taxon>
        <taxon>Lophotrochozoa</taxon>
        <taxon>Mollusca</taxon>
        <taxon>Gastropoda</taxon>
        <taxon>Heterobranchia</taxon>
        <taxon>Euthyneura</taxon>
        <taxon>Panpulmonata</taxon>
        <taxon>Eupulmonata</taxon>
        <taxon>Stylommatophora</taxon>
        <taxon>Helicina</taxon>
        <taxon>Clausilioidea</taxon>
        <taxon>Clausiliidae</taxon>
        <taxon>Phaedusinae</taxon>
        <taxon>Reinia</taxon>
    </lineage>
</organism>
<evidence type="ECO:0000256" key="4">
    <source>
        <dbReference type="ARBA" id="ARBA00022692"/>
    </source>
</evidence>
<evidence type="ECO:0000256" key="9">
    <source>
        <dbReference type="ARBA" id="ARBA00031586"/>
    </source>
</evidence>
<evidence type="ECO:0000256" key="2">
    <source>
        <dbReference type="ARBA" id="ARBA00010519"/>
    </source>
</evidence>
<proteinExistence type="inferred from homology"/>
<keyword evidence="4 10" id="KW-0812">Transmembrane</keyword>
<keyword evidence="7" id="KW-0520">NAD</keyword>
<evidence type="ECO:0000256" key="3">
    <source>
        <dbReference type="ARBA" id="ARBA00016612"/>
    </source>
</evidence>
<comment type="subcellular location">
    <subcellularLocation>
        <location evidence="1">Membrane</location>
        <topology evidence="1">Multi-pass membrane protein</topology>
    </subcellularLocation>
</comment>
<evidence type="ECO:0000256" key="11">
    <source>
        <dbReference type="SAM" id="SignalP"/>
    </source>
</evidence>
<keyword evidence="11" id="KW-0732">Signal</keyword>
<dbReference type="Gene3D" id="1.10.287.3510">
    <property type="match status" value="1"/>
</dbReference>
<dbReference type="InterPro" id="IPR039428">
    <property type="entry name" value="NUOK/Mnh_C1-like"/>
</dbReference>
<dbReference type="GO" id="GO:0016020">
    <property type="term" value="C:membrane"/>
    <property type="evidence" value="ECO:0007669"/>
    <property type="project" value="UniProtKB-SubCell"/>
</dbReference>
<comment type="similarity">
    <text evidence="2">Belongs to the complex I subunit 4L family.</text>
</comment>
<feature type="transmembrane region" description="Helical" evidence="10">
    <location>
        <begin position="57"/>
        <end position="79"/>
    </location>
</feature>
<keyword evidence="5" id="KW-1278">Translocase</keyword>
<accession>A0A224AAI6</accession>
<dbReference type="Pfam" id="PF00420">
    <property type="entry name" value="Oxidored_q2"/>
    <property type="match status" value="1"/>
</dbReference>